<dbReference type="HOGENOM" id="CLU_3106355_0_0_1"/>
<dbReference type="AlphaFoldDB" id="N1R9E0"/>
<evidence type="ECO:0000313" key="1">
    <source>
        <dbReference type="EMBL" id="EMT61716.1"/>
    </source>
</evidence>
<organism evidence="1 2">
    <name type="scientific">Fusarium oxysporum f. sp. cubense (strain race 4)</name>
    <name type="common">Panama disease fungus</name>
    <dbReference type="NCBI Taxonomy" id="2502994"/>
    <lineage>
        <taxon>Eukaryota</taxon>
        <taxon>Fungi</taxon>
        <taxon>Dikarya</taxon>
        <taxon>Ascomycota</taxon>
        <taxon>Pezizomycotina</taxon>
        <taxon>Sordariomycetes</taxon>
        <taxon>Hypocreomycetidae</taxon>
        <taxon>Hypocreales</taxon>
        <taxon>Nectriaceae</taxon>
        <taxon>Fusarium</taxon>
        <taxon>Fusarium oxysporum species complex</taxon>
    </lineage>
</organism>
<keyword evidence="2" id="KW-1185">Reference proteome</keyword>
<protein>
    <submittedName>
        <fullName evidence="1">Uncharacterized protein</fullName>
    </submittedName>
</protein>
<gene>
    <name evidence="1" type="ORF">FOC4_g10014785</name>
</gene>
<evidence type="ECO:0000313" key="2">
    <source>
        <dbReference type="Proteomes" id="UP000016929"/>
    </source>
</evidence>
<accession>N1R9E0</accession>
<sequence length="58" mass="6534">VTAVLIVIGTRKLLMEYVPNDWYIDDTGVFQEHGRHETGVQDTIVCKESTLVGILSWS</sequence>
<feature type="non-terminal residue" evidence="1">
    <location>
        <position position="1"/>
    </location>
</feature>
<reference evidence="2" key="1">
    <citation type="submission" date="2012-09" db="EMBL/GenBank/DDBJ databases">
        <title>Genome sequencing and comparative transcriptomics of race 1 and race 4 of banana pathogen: Fusarium oxysporum f. sp. cubense.</title>
        <authorList>
            <person name="Fang X."/>
            <person name="Huang J."/>
        </authorList>
    </citation>
    <scope>NUCLEOTIDE SEQUENCE [LARGE SCALE GENOMIC DNA]</scope>
    <source>
        <strain evidence="2">race 4</strain>
    </source>
</reference>
<name>N1R9E0_FUSC4</name>
<dbReference type="EMBL" id="KB726996">
    <property type="protein sequence ID" value="EMT61716.1"/>
    <property type="molecule type" value="Genomic_DNA"/>
</dbReference>
<dbReference type="Proteomes" id="UP000016929">
    <property type="component" value="Unassembled WGS sequence"/>
</dbReference>
<proteinExistence type="predicted"/>
<reference evidence="2" key="2">
    <citation type="journal article" date="2014" name="PLoS ONE">
        <title>Genome and Transcriptome Analysis of the Fungal Pathogen Fusarium oxysporum f. sp. cubense Causing Banana Vascular Wilt Disease.</title>
        <authorList>
            <person name="Guo L."/>
            <person name="Han L."/>
            <person name="Yang L."/>
            <person name="Zeng H."/>
            <person name="Fan D."/>
            <person name="Zhu Y."/>
            <person name="Feng Y."/>
            <person name="Wang G."/>
            <person name="Peng C."/>
            <person name="Jiang X."/>
            <person name="Zhou D."/>
            <person name="Ni P."/>
            <person name="Liang C."/>
            <person name="Liu L."/>
            <person name="Wang J."/>
            <person name="Mao C."/>
            <person name="Fang X."/>
            <person name="Peng M."/>
            <person name="Huang J."/>
        </authorList>
    </citation>
    <scope>NUCLEOTIDE SEQUENCE [LARGE SCALE GENOMIC DNA]</scope>
    <source>
        <strain evidence="2">race 4</strain>
    </source>
</reference>